<evidence type="ECO:0000259" key="2">
    <source>
        <dbReference type="Pfam" id="PF02120"/>
    </source>
</evidence>
<feature type="domain" description="Flagellar hook-length control protein-like C-terminal" evidence="2">
    <location>
        <begin position="411"/>
        <end position="486"/>
    </location>
</feature>
<proteinExistence type="predicted"/>
<feature type="compositionally biased region" description="Polar residues" evidence="1">
    <location>
        <begin position="245"/>
        <end position="255"/>
    </location>
</feature>
<feature type="region of interest" description="Disordered" evidence="1">
    <location>
        <begin position="1"/>
        <end position="151"/>
    </location>
</feature>
<accession>A0ABW8URA6</accession>
<feature type="compositionally biased region" description="Polar residues" evidence="1">
    <location>
        <begin position="110"/>
        <end position="130"/>
    </location>
</feature>
<protein>
    <submittedName>
        <fullName evidence="3">Flagellar hook-length control protein FliK</fullName>
    </submittedName>
</protein>
<keyword evidence="3" id="KW-0966">Cell projection</keyword>
<reference evidence="3 4" key="1">
    <citation type="submission" date="2024-08" db="EMBL/GenBank/DDBJ databases">
        <title>Tateyamaria sp. nov., isolated from marine algae.</title>
        <authorList>
            <person name="Choi B.J."/>
            <person name="Kim J.M."/>
            <person name="Lee J.K."/>
            <person name="Choi D.G."/>
            <person name="Bayburt H."/>
            <person name="Baek J.H."/>
            <person name="Han D.M."/>
            <person name="Jeon C.O."/>
        </authorList>
    </citation>
    <scope>NUCLEOTIDE SEQUENCE [LARGE SCALE GENOMIC DNA]</scope>
    <source>
        <strain evidence="3 4">KMU-156</strain>
    </source>
</reference>
<sequence length="532" mass="55736">MDLNALSKLSSRTDPGKLPVDRNSSHDGFESAFKSHEAAQDAEMTNEAAVSHEMAAKDVPVKNQAGSSETLLRTHRQDVQADGSLPAAQDSSRGEPEFSTGSIAQEKVESNSSNAPFVAKPNNTQDQPSTHPALAQTEAPSTTRSERSNNVVIGNTAVDSVSRNNGNEAVPLTIASPQHVAKNTQSSDAATVLDTPKSQGNSETAQPSVNRVQVASTESTTRNINGGLQSAASTPARTSFDEPTAKTSTAPNPSVETGIGPRDAVTATKFAGPPAMTLLERHLGGHAARLVVEHMPVQQSGTIFTLGIRGDANNSVTSFSGPTSPGMAGAAELGIHPKAVFNATMQNASMSTFNASHIITELNTNASHGDISLEVGPDIRTHLTSTGTTPAAAPPRVDLAASVTHQIADAMRNSTDKSIEIALSPAELGRVRMILNPSETGVTMSILADRPETLELMRRNIDDLTRSFAELGYEDISFSFGHSGQTSDDASQHHNGQKDQTTIELLAPEASTLPPGATSLLAIAPDGIDMRL</sequence>
<dbReference type="CDD" id="cd17470">
    <property type="entry name" value="T3SS_Flik_C"/>
    <property type="match status" value="1"/>
</dbReference>
<organism evidence="3 4">
    <name type="scientific">Tateyamaria armeniaca</name>
    <dbReference type="NCBI Taxonomy" id="2518930"/>
    <lineage>
        <taxon>Bacteria</taxon>
        <taxon>Pseudomonadati</taxon>
        <taxon>Pseudomonadota</taxon>
        <taxon>Alphaproteobacteria</taxon>
        <taxon>Rhodobacterales</taxon>
        <taxon>Roseobacteraceae</taxon>
        <taxon>Tateyamaria</taxon>
    </lineage>
</organism>
<dbReference type="InterPro" id="IPR038610">
    <property type="entry name" value="FliK-like_C_sf"/>
</dbReference>
<evidence type="ECO:0000313" key="4">
    <source>
        <dbReference type="Proteomes" id="UP001627408"/>
    </source>
</evidence>
<gene>
    <name evidence="3" type="ORF">ACERZ8_06105</name>
</gene>
<feature type="compositionally biased region" description="Basic and acidic residues" evidence="1">
    <location>
        <begin position="19"/>
        <end position="39"/>
    </location>
</feature>
<feature type="compositionally biased region" description="Polar residues" evidence="1">
    <location>
        <begin position="196"/>
        <end position="237"/>
    </location>
</feature>
<keyword evidence="4" id="KW-1185">Reference proteome</keyword>
<dbReference type="Gene3D" id="3.30.750.140">
    <property type="match status" value="1"/>
</dbReference>
<keyword evidence="3" id="KW-0969">Cilium</keyword>
<name>A0ABW8URA6_9RHOB</name>
<keyword evidence="3" id="KW-0282">Flagellum</keyword>
<dbReference type="Proteomes" id="UP001627408">
    <property type="component" value="Unassembled WGS sequence"/>
</dbReference>
<comment type="caution">
    <text evidence="3">The sequence shown here is derived from an EMBL/GenBank/DDBJ whole genome shotgun (WGS) entry which is preliminary data.</text>
</comment>
<evidence type="ECO:0000256" key="1">
    <source>
        <dbReference type="SAM" id="MobiDB-lite"/>
    </source>
</evidence>
<dbReference type="InterPro" id="IPR021136">
    <property type="entry name" value="Flagellar_hook_control-like_C"/>
</dbReference>
<evidence type="ECO:0000313" key="3">
    <source>
        <dbReference type="EMBL" id="MFL4469462.1"/>
    </source>
</evidence>
<feature type="compositionally biased region" description="Polar residues" evidence="1">
    <location>
        <begin position="138"/>
        <end position="151"/>
    </location>
</feature>
<dbReference type="RefSeq" id="WP_407591309.1">
    <property type="nucleotide sequence ID" value="NZ_JBHDIY010000002.1"/>
</dbReference>
<dbReference type="Pfam" id="PF02120">
    <property type="entry name" value="Flg_hook"/>
    <property type="match status" value="1"/>
</dbReference>
<dbReference type="EMBL" id="JBHDIY010000002">
    <property type="protein sequence ID" value="MFL4469462.1"/>
    <property type="molecule type" value="Genomic_DNA"/>
</dbReference>
<feature type="region of interest" description="Disordered" evidence="1">
    <location>
        <begin position="192"/>
        <end position="260"/>
    </location>
</feature>